<keyword evidence="3" id="KW-1185">Reference proteome</keyword>
<evidence type="ECO:0000313" key="2">
    <source>
        <dbReference type="EMBL" id="GFR61215.1"/>
    </source>
</evidence>
<dbReference type="SUPFAM" id="SSF56672">
    <property type="entry name" value="DNA/RNA polymerases"/>
    <property type="match status" value="1"/>
</dbReference>
<reference evidence="2 3" key="1">
    <citation type="journal article" date="2021" name="Elife">
        <title>Chloroplast acquisition without the gene transfer in kleptoplastic sea slugs, Plakobranchus ocellatus.</title>
        <authorList>
            <person name="Maeda T."/>
            <person name="Takahashi S."/>
            <person name="Yoshida T."/>
            <person name="Shimamura S."/>
            <person name="Takaki Y."/>
            <person name="Nagai Y."/>
            <person name="Toyoda A."/>
            <person name="Suzuki Y."/>
            <person name="Arimoto A."/>
            <person name="Ishii H."/>
            <person name="Satoh N."/>
            <person name="Nishiyama T."/>
            <person name="Hasebe M."/>
            <person name="Maruyama T."/>
            <person name="Minagawa J."/>
            <person name="Obokata J."/>
            <person name="Shigenobu S."/>
        </authorList>
    </citation>
    <scope>NUCLEOTIDE SEQUENCE [LARGE SCALE GENOMIC DNA]</scope>
</reference>
<name>A0AAV4EKU8_9GAST</name>
<protein>
    <submittedName>
        <fullName evidence="2">RNA-directed DNA polymerase from</fullName>
    </submittedName>
</protein>
<dbReference type="Pfam" id="PF00078">
    <property type="entry name" value="RVT_1"/>
    <property type="match status" value="1"/>
</dbReference>
<dbReference type="GO" id="GO:0003964">
    <property type="term" value="F:RNA-directed DNA polymerase activity"/>
    <property type="evidence" value="ECO:0007669"/>
    <property type="project" value="UniProtKB-KW"/>
</dbReference>
<accession>A0AAV4EKU8</accession>
<comment type="caution">
    <text evidence="2">The sequence shown here is derived from an EMBL/GenBank/DDBJ whole genome shotgun (WGS) entry which is preliminary data.</text>
</comment>
<feature type="domain" description="Reverse transcriptase" evidence="1">
    <location>
        <begin position="48"/>
        <end position="181"/>
    </location>
</feature>
<gene>
    <name evidence="2" type="ORF">ElyMa_000098200</name>
</gene>
<keyword evidence="2" id="KW-0808">Transferase</keyword>
<dbReference type="InterPro" id="IPR000477">
    <property type="entry name" value="RT_dom"/>
</dbReference>
<evidence type="ECO:0000259" key="1">
    <source>
        <dbReference type="Pfam" id="PF00078"/>
    </source>
</evidence>
<proteinExistence type="predicted"/>
<dbReference type="InterPro" id="IPR043502">
    <property type="entry name" value="DNA/RNA_pol_sf"/>
</dbReference>
<dbReference type="PANTHER" id="PTHR19446">
    <property type="entry name" value="REVERSE TRANSCRIPTASES"/>
    <property type="match status" value="1"/>
</dbReference>
<dbReference type="Proteomes" id="UP000762676">
    <property type="component" value="Unassembled WGS sequence"/>
</dbReference>
<evidence type="ECO:0000313" key="3">
    <source>
        <dbReference type="Proteomes" id="UP000762676"/>
    </source>
</evidence>
<keyword evidence="2" id="KW-0548">Nucleotidyltransferase</keyword>
<sequence length="189" mass="22532">MIQHLGKNMKKNLVPVLQLYNTTWTTGNIPQIWKEAIMIPNYKQGKDKKKPESYRPVSLLSCLGKTMERMVYTKMTWYLEKNNILVEEQAGFRRGRCTEDQITLIAQDIEDGFQEKRHTVVVWIDMAKAFDRVWRDGLLFKLKDNGISGNMFKWTEQYLQNRKARVRTHETRSTTRWYIVPNPLFYVHE</sequence>
<organism evidence="2 3">
    <name type="scientific">Elysia marginata</name>
    <dbReference type="NCBI Taxonomy" id="1093978"/>
    <lineage>
        <taxon>Eukaryota</taxon>
        <taxon>Metazoa</taxon>
        <taxon>Spiralia</taxon>
        <taxon>Lophotrochozoa</taxon>
        <taxon>Mollusca</taxon>
        <taxon>Gastropoda</taxon>
        <taxon>Heterobranchia</taxon>
        <taxon>Euthyneura</taxon>
        <taxon>Panpulmonata</taxon>
        <taxon>Sacoglossa</taxon>
        <taxon>Placobranchoidea</taxon>
        <taxon>Plakobranchidae</taxon>
        <taxon>Elysia</taxon>
    </lineage>
</organism>
<keyword evidence="2" id="KW-0695">RNA-directed DNA polymerase</keyword>
<dbReference type="CDD" id="cd01650">
    <property type="entry name" value="RT_nLTR_like"/>
    <property type="match status" value="1"/>
</dbReference>
<dbReference type="AlphaFoldDB" id="A0AAV4EKU8"/>
<dbReference type="EMBL" id="BMAT01000173">
    <property type="protein sequence ID" value="GFR61215.1"/>
    <property type="molecule type" value="Genomic_DNA"/>
</dbReference>